<dbReference type="PANTHER" id="PTHR37540">
    <property type="entry name" value="TRANSCRIPTION FACTOR (ACR-2), PUTATIVE-RELATED-RELATED"/>
    <property type="match status" value="1"/>
</dbReference>
<evidence type="ECO:0000313" key="2">
    <source>
        <dbReference type="Proteomes" id="UP001302321"/>
    </source>
</evidence>
<gene>
    <name evidence="1" type="ORF">QBC36DRAFT_368192</name>
</gene>
<reference evidence="1" key="2">
    <citation type="submission" date="2023-05" db="EMBL/GenBank/DDBJ databases">
        <authorList>
            <consortium name="Lawrence Berkeley National Laboratory"/>
            <person name="Steindorff A."/>
            <person name="Hensen N."/>
            <person name="Bonometti L."/>
            <person name="Westerberg I."/>
            <person name="Brannstrom I.O."/>
            <person name="Guillou S."/>
            <person name="Cros-Aarteil S."/>
            <person name="Calhoun S."/>
            <person name="Haridas S."/>
            <person name="Kuo A."/>
            <person name="Mondo S."/>
            <person name="Pangilinan J."/>
            <person name="Riley R."/>
            <person name="Labutti K."/>
            <person name="Andreopoulos B."/>
            <person name="Lipzen A."/>
            <person name="Chen C."/>
            <person name="Yanf M."/>
            <person name="Daum C."/>
            <person name="Ng V."/>
            <person name="Clum A."/>
            <person name="Ohm R."/>
            <person name="Martin F."/>
            <person name="Silar P."/>
            <person name="Natvig D."/>
            <person name="Lalanne C."/>
            <person name="Gautier V."/>
            <person name="Ament-Velasquez S.L."/>
            <person name="Kruys A."/>
            <person name="Hutchinson M.I."/>
            <person name="Powell A.J."/>
            <person name="Barry K."/>
            <person name="Miller A.N."/>
            <person name="Grigoriev I.V."/>
            <person name="Debuchy R."/>
            <person name="Gladieux P."/>
            <person name="Thoren M.H."/>
            <person name="Johannesson H."/>
        </authorList>
    </citation>
    <scope>NUCLEOTIDE SEQUENCE</scope>
    <source>
        <strain evidence="1">CBS 892.96</strain>
    </source>
</reference>
<dbReference type="AlphaFoldDB" id="A0AAN6VXE4"/>
<evidence type="ECO:0000313" key="1">
    <source>
        <dbReference type="EMBL" id="KAK4171095.1"/>
    </source>
</evidence>
<accession>A0AAN6VXE4</accession>
<dbReference type="Proteomes" id="UP001302321">
    <property type="component" value="Unassembled WGS sequence"/>
</dbReference>
<sequence length="402" mass="45936">MPRRKHHKPSPSAQLFIINTSAKIDLIARKQIRSHVMRGKNRKRVDPRTKQSTKSWINDCQVTDCLPLPTAIPPRVGNDLSHIAFITPLEPYMQELMFQWFTVIKQAVYPVETYVQPDSHQWVEYFSYNLAYLHSALFSTHAFFDCLRQNLLDSCLATSDSTMTTMTTLAMMAGLFGDYEDERKHIEGLFRIVEIRGGIRALRYNPQLQSKILRGDLGLALSTGSEPLYFSERFSWEPYLSSQTVSLSSPKSKSTMALDMLYITDPRLLNVYLDLREFSRAANLAIQIGSKIGSAEYLETLVSVQYRLLALQHEDDDLGCPSHSHIWETKLDNLGWWFLFVAYISALGNHGSEEDEKMLVEEGREITEGMKTDKVQIGWNEVSGMLMESGMEFLEIIVAVED</sequence>
<dbReference type="PANTHER" id="PTHR37540:SF5">
    <property type="entry name" value="TRANSCRIPTION FACTOR DOMAIN-CONTAINING PROTEIN"/>
    <property type="match status" value="1"/>
</dbReference>
<organism evidence="1 2">
    <name type="scientific">Triangularia setosa</name>
    <dbReference type="NCBI Taxonomy" id="2587417"/>
    <lineage>
        <taxon>Eukaryota</taxon>
        <taxon>Fungi</taxon>
        <taxon>Dikarya</taxon>
        <taxon>Ascomycota</taxon>
        <taxon>Pezizomycotina</taxon>
        <taxon>Sordariomycetes</taxon>
        <taxon>Sordariomycetidae</taxon>
        <taxon>Sordariales</taxon>
        <taxon>Podosporaceae</taxon>
        <taxon>Triangularia</taxon>
    </lineage>
</organism>
<dbReference type="EMBL" id="MU866643">
    <property type="protein sequence ID" value="KAK4171095.1"/>
    <property type="molecule type" value="Genomic_DNA"/>
</dbReference>
<reference evidence="1" key="1">
    <citation type="journal article" date="2023" name="Mol. Phylogenet. Evol.">
        <title>Genome-scale phylogeny and comparative genomics of the fungal order Sordariales.</title>
        <authorList>
            <person name="Hensen N."/>
            <person name="Bonometti L."/>
            <person name="Westerberg I."/>
            <person name="Brannstrom I.O."/>
            <person name="Guillou S."/>
            <person name="Cros-Aarteil S."/>
            <person name="Calhoun S."/>
            <person name="Haridas S."/>
            <person name="Kuo A."/>
            <person name="Mondo S."/>
            <person name="Pangilinan J."/>
            <person name="Riley R."/>
            <person name="LaButti K."/>
            <person name="Andreopoulos B."/>
            <person name="Lipzen A."/>
            <person name="Chen C."/>
            <person name="Yan M."/>
            <person name="Daum C."/>
            <person name="Ng V."/>
            <person name="Clum A."/>
            <person name="Steindorff A."/>
            <person name="Ohm R.A."/>
            <person name="Martin F."/>
            <person name="Silar P."/>
            <person name="Natvig D.O."/>
            <person name="Lalanne C."/>
            <person name="Gautier V."/>
            <person name="Ament-Velasquez S.L."/>
            <person name="Kruys A."/>
            <person name="Hutchinson M.I."/>
            <person name="Powell A.J."/>
            <person name="Barry K."/>
            <person name="Miller A.N."/>
            <person name="Grigoriev I.V."/>
            <person name="Debuchy R."/>
            <person name="Gladieux P."/>
            <person name="Hiltunen Thoren M."/>
            <person name="Johannesson H."/>
        </authorList>
    </citation>
    <scope>NUCLEOTIDE SEQUENCE</scope>
    <source>
        <strain evidence="1">CBS 892.96</strain>
    </source>
</reference>
<comment type="caution">
    <text evidence="1">The sequence shown here is derived from an EMBL/GenBank/DDBJ whole genome shotgun (WGS) entry which is preliminary data.</text>
</comment>
<protein>
    <submittedName>
        <fullName evidence="1">Uncharacterized protein</fullName>
    </submittedName>
</protein>
<name>A0AAN6VXE4_9PEZI</name>
<keyword evidence="2" id="KW-1185">Reference proteome</keyword>
<proteinExistence type="predicted"/>